<dbReference type="PROSITE" id="PS51192">
    <property type="entry name" value="HELICASE_ATP_BIND_1"/>
    <property type="match status" value="1"/>
</dbReference>
<keyword evidence="7" id="KW-0234">DNA repair</keyword>
<reference evidence="12 13" key="1">
    <citation type="journal article" date="2014" name="PLoS Genet.">
        <title>Phylogenetically driven sequencing of extremely halophilic archaea reveals strategies for static and dynamic osmo-response.</title>
        <authorList>
            <person name="Becker E.A."/>
            <person name="Seitzer P.M."/>
            <person name="Tritt A."/>
            <person name="Larsen D."/>
            <person name="Krusor M."/>
            <person name="Yao A.I."/>
            <person name="Wu D."/>
            <person name="Madern D."/>
            <person name="Eisen J.A."/>
            <person name="Darling A.E."/>
            <person name="Facciotti M.T."/>
        </authorList>
    </citation>
    <scope>NUCLEOTIDE SEQUENCE [LARGE SCALE GENOMIC DNA]</scope>
    <source>
        <strain evidence="12 13">ATCC 700873</strain>
    </source>
</reference>
<comment type="similarity">
    <text evidence="9">Belongs to the Lhr helicase family. Lhr-Core subfamily.</text>
</comment>
<keyword evidence="8" id="KW-0413">Isomerase</keyword>
<dbReference type="SMART" id="SM00490">
    <property type="entry name" value="HELICc"/>
    <property type="match status" value="1"/>
</dbReference>
<organism evidence="12 13">
    <name type="scientific">Halorubrum hochstenium ATCC 700873</name>
    <dbReference type="NCBI Taxonomy" id="1227481"/>
    <lineage>
        <taxon>Archaea</taxon>
        <taxon>Methanobacteriati</taxon>
        <taxon>Methanobacteriota</taxon>
        <taxon>Stenosarchaea group</taxon>
        <taxon>Halobacteria</taxon>
        <taxon>Halobacteriales</taxon>
        <taxon>Haloferacaceae</taxon>
        <taxon>Halorubrum</taxon>
    </lineage>
</organism>
<dbReference type="Pfam" id="PF00271">
    <property type="entry name" value="Helicase_C"/>
    <property type="match status" value="1"/>
</dbReference>
<dbReference type="InterPro" id="IPR052511">
    <property type="entry name" value="ATP-dep_Helicase"/>
</dbReference>
<dbReference type="Proteomes" id="UP000011689">
    <property type="component" value="Unassembled WGS sequence"/>
</dbReference>
<name>M0FF02_9EURY</name>
<keyword evidence="13" id="KW-1185">Reference proteome</keyword>
<comment type="caution">
    <text evidence="12">The sequence shown here is derived from an EMBL/GenBank/DDBJ whole genome shotgun (WGS) entry which is preliminary data.</text>
</comment>
<evidence type="ECO:0000256" key="4">
    <source>
        <dbReference type="ARBA" id="ARBA00022806"/>
    </source>
</evidence>
<dbReference type="InterPro" id="IPR027417">
    <property type="entry name" value="P-loop_NTPase"/>
</dbReference>
<keyword evidence="3" id="KW-0378">Hydrolase</keyword>
<evidence type="ECO:0000256" key="3">
    <source>
        <dbReference type="ARBA" id="ARBA00022801"/>
    </source>
</evidence>
<dbReference type="InterPro" id="IPR017170">
    <property type="entry name" value="Lhr-like"/>
</dbReference>
<dbReference type="PATRIC" id="fig|1227481.4.peg.1024"/>
<dbReference type="GO" id="GO:0016887">
    <property type="term" value="F:ATP hydrolysis activity"/>
    <property type="evidence" value="ECO:0007669"/>
    <property type="project" value="TreeGrafter"/>
</dbReference>
<evidence type="ECO:0000256" key="6">
    <source>
        <dbReference type="ARBA" id="ARBA00023125"/>
    </source>
</evidence>
<keyword evidence="5" id="KW-0067">ATP-binding</keyword>
<dbReference type="PROSITE" id="PS51194">
    <property type="entry name" value="HELICASE_CTER"/>
    <property type="match status" value="1"/>
</dbReference>
<dbReference type="Gene3D" id="3.40.50.300">
    <property type="entry name" value="P-loop containing nucleotide triphosphate hydrolases"/>
    <property type="match status" value="2"/>
</dbReference>
<dbReference type="Pfam" id="PF00270">
    <property type="entry name" value="DEAD"/>
    <property type="match status" value="1"/>
</dbReference>
<keyword evidence="1" id="KW-0547">Nucleotide-binding</keyword>
<dbReference type="Pfam" id="PF08494">
    <property type="entry name" value="DEAD_assoc"/>
    <property type="match status" value="1"/>
</dbReference>
<dbReference type="GO" id="GO:0004386">
    <property type="term" value="F:helicase activity"/>
    <property type="evidence" value="ECO:0007669"/>
    <property type="project" value="UniProtKB-KW"/>
</dbReference>
<dbReference type="PANTHER" id="PTHR47962">
    <property type="entry name" value="ATP-DEPENDENT HELICASE LHR-RELATED-RELATED"/>
    <property type="match status" value="1"/>
</dbReference>
<evidence type="ECO:0000259" key="10">
    <source>
        <dbReference type="PROSITE" id="PS51192"/>
    </source>
</evidence>
<dbReference type="SUPFAM" id="SSF52540">
    <property type="entry name" value="P-loop containing nucleoside triphosphate hydrolases"/>
    <property type="match status" value="1"/>
</dbReference>
<gene>
    <name evidence="12" type="ORF">C467_05177</name>
</gene>
<feature type="domain" description="Helicase ATP-binding" evidence="10">
    <location>
        <begin position="31"/>
        <end position="201"/>
    </location>
</feature>
<protein>
    <submittedName>
        <fullName evidence="12">DEAD/DEAH box helicase</fullName>
    </submittedName>
</protein>
<dbReference type="InterPro" id="IPR013701">
    <property type="entry name" value="Lhr-like_DEAD/DEAH_assoc"/>
</dbReference>
<evidence type="ECO:0000313" key="13">
    <source>
        <dbReference type="Proteomes" id="UP000011689"/>
    </source>
</evidence>
<keyword evidence="2" id="KW-0227">DNA damage</keyword>
<keyword evidence="6" id="KW-0238">DNA-binding</keyword>
<dbReference type="InterPro" id="IPR011545">
    <property type="entry name" value="DEAD/DEAH_box_helicase_dom"/>
</dbReference>
<dbReference type="InterPro" id="IPR002464">
    <property type="entry name" value="DNA/RNA_helicase_DEAH_CS"/>
</dbReference>
<evidence type="ECO:0000256" key="5">
    <source>
        <dbReference type="ARBA" id="ARBA00022840"/>
    </source>
</evidence>
<keyword evidence="4 12" id="KW-0347">Helicase</keyword>
<evidence type="ECO:0000259" key="11">
    <source>
        <dbReference type="PROSITE" id="PS51194"/>
    </source>
</evidence>
<evidence type="ECO:0000256" key="7">
    <source>
        <dbReference type="ARBA" id="ARBA00023204"/>
    </source>
</evidence>
<dbReference type="GO" id="GO:0005524">
    <property type="term" value="F:ATP binding"/>
    <property type="evidence" value="ECO:0007669"/>
    <property type="project" value="UniProtKB-KW"/>
</dbReference>
<dbReference type="InterPro" id="IPR001650">
    <property type="entry name" value="Helicase_C-like"/>
</dbReference>
<dbReference type="GO" id="GO:0003677">
    <property type="term" value="F:DNA binding"/>
    <property type="evidence" value="ECO:0007669"/>
    <property type="project" value="UniProtKB-KW"/>
</dbReference>
<dbReference type="PROSITE" id="PS00690">
    <property type="entry name" value="DEAH_ATP_HELICASE"/>
    <property type="match status" value="1"/>
</dbReference>
<dbReference type="PANTHER" id="PTHR47962:SF5">
    <property type="entry name" value="ATP-DEPENDENT HELICASE LHR-RELATED"/>
    <property type="match status" value="1"/>
</dbReference>
<dbReference type="AlphaFoldDB" id="M0FF02"/>
<accession>M0FF02</accession>
<sequence length="975" mass="106872">MDAFAHLGSEIREALSDRGFTTPTEPQREAIPPLADGKNALVLAPTGTGKTETAMLPVFDALVEARNAPGDPPNEGISALYITPLRALNRDMMDRLEWWGDRLDVEVAVRHGDTTQYERSKQADDPPDVLITTPESLQAILTGSKMRVALESVGHVVIDEVHELASAKRGAQLTVGLERLRRLSGPFQRVGLSATVGDPEEVGKFLVGTGTRDPDRPGDRGFETVEVAAGTRTDVRVLDPEITDRDTTLAGKLAVDETTASHVRTIREIVAENDSTLIFVNTRQTAEALGSRFKTLAENEREAAERGDGDAGADPDEITEIELHHGSLSKDVRIDVEDRFKSGELDGLVCTSSMELGIDVGRVDHVVQYGSPREVARLLQRVGRAGHRRDLVSEGTVVTQGGDDTLEALAIARRAGEELVEPANIHHGSLDTVANQIVGAVMDEGEIHAREAYQTVTNAYPFRDLSEPAFQEVVRELDGNRLLWLDEETDTLEKSGGTWQYFYANLSMIPDESTYEVYDMSSRRGIGTLDEQFVVNFAGPGETFVQRGEMWRITEVDEEEERVNVTPIPDPTGEVPSWVGQEIPVPKPVAEEVGRIRGEAAAALDAGSTPEAVAADLAERYPTDEETVVAALNSVVDHVDAGHPVPTDDRIVIEGSARTVAVNAAFGHEVNETLARLLAALVGQRAGSSVGMDVDPYRIEFEVPHGVDPGTFREVLETTDPERLEAYLELAVKKSDALKFTLAQVAAKFGAVKRYKEGRGRFGGDRLLAALEDTPVYDEALREVFHADLAVPETADLLAGVQRGSIDLAIARERTPLGTAGRSAGTEFLVPDNADADVIETVRERIQDDRVILFCLHCTDWKHTTKVRRVRDQPECPDCGSTRIAALNPWDDETVAAVRAAEKDDEQERRTERAHRAASLVQTHGKRAVIALAARGVGPHNAARIINKLREDEDEFYRDVLRQEREYARTQSFWD</sequence>
<dbReference type="PIRSF" id="PIRSF037307">
    <property type="entry name" value="Lhr-like_helic_prd"/>
    <property type="match status" value="1"/>
</dbReference>
<dbReference type="GO" id="GO:0140097">
    <property type="term" value="F:catalytic activity, acting on DNA"/>
    <property type="evidence" value="ECO:0007669"/>
    <property type="project" value="UniProtKB-ARBA"/>
</dbReference>
<evidence type="ECO:0000256" key="1">
    <source>
        <dbReference type="ARBA" id="ARBA00022741"/>
    </source>
</evidence>
<dbReference type="EMBL" id="AOJO01000024">
    <property type="protein sequence ID" value="ELZ58596.1"/>
    <property type="molecule type" value="Genomic_DNA"/>
</dbReference>
<evidence type="ECO:0000256" key="8">
    <source>
        <dbReference type="ARBA" id="ARBA00023235"/>
    </source>
</evidence>
<evidence type="ECO:0000256" key="2">
    <source>
        <dbReference type="ARBA" id="ARBA00022763"/>
    </source>
</evidence>
<dbReference type="STRING" id="1227481.C467_05177"/>
<feature type="domain" description="Helicase C-terminal" evidence="11">
    <location>
        <begin position="265"/>
        <end position="431"/>
    </location>
</feature>
<dbReference type="Pfam" id="PF19306">
    <property type="entry name" value="WHD_Lhr"/>
    <property type="match status" value="1"/>
</dbReference>
<dbReference type="InterPro" id="IPR045628">
    <property type="entry name" value="Lhr_WH_dom"/>
</dbReference>
<dbReference type="SMART" id="SM00487">
    <property type="entry name" value="DEXDc"/>
    <property type="match status" value="1"/>
</dbReference>
<evidence type="ECO:0000313" key="12">
    <source>
        <dbReference type="EMBL" id="ELZ58596.1"/>
    </source>
</evidence>
<dbReference type="GO" id="GO:0006281">
    <property type="term" value="P:DNA repair"/>
    <property type="evidence" value="ECO:0007669"/>
    <property type="project" value="UniProtKB-KW"/>
</dbReference>
<dbReference type="InterPro" id="IPR014001">
    <property type="entry name" value="Helicase_ATP-bd"/>
</dbReference>
<evidence type="ECO:0000256" key="9">
    <source>
        <dbReference type="ARBA" id="ARBA00093467"/>
    </source>
</evidence>
<proteinExistence type="inferred from homology"/>